<evidence type="ECO:0000256" key="2">
    <source>
        <dbReference type="ARBA" id="ARBA00022679"/>
    </source>
</evidence>
<dbReference type="Proteomes" id="UP000800035">
    <property type="component" value="Unassembled WGS sequence"/>
</dbReference>
<proteinExistence type="predicted"/>
<feature type="region of interest" description="Disordered" evidence="6">
    <location>
        <begin position="379"/>
        <end position="410"/>
    </location>
</feature>
<keyword evidence="9" id="KW-1185">Reference proteome</keyword>
<organism evidence="8 9">
    <name type="scientific">Byssothecium circinans</name>
    <dbReference type="NCBI Taxonomy" id="147558"/>
    <lineage>
        <taxon>Eukaryota</taxon>
        <taxon>Fungi</taxon>
        <taxon>Dikarya</taxon>
        <taxon>Ascomycota</taxon>
        <taxon>Pezizomycotina</taxon>
        <taxon>Dothideomycetes</taxon>
        <taxon>Pleosporomycetidae</taxon>
        <taxon>Pleosporales</taxon>
        <taxon>Massarineae</taxon>
        <taxon>Massarinaceae</taxon>
        <taxon>Byssothecium</taxon>
    </lineage>
</organism>
<evidence type="ECO:0000313" key="8">
    <source>
        <dbReference type="EMBL" id="KAF1963308.1"/>
    </source>
</evidence>
<dbReference type="PANTHER" id="PTHR43671:SF13">
    <property type="entry name" value="SERINE_THREONINE-PROTEIN KINASE NEK2"/>
    <property type="match status" value="1"/>
</dbReference>
<dbReference type="InterPro" id="IPR050660">
    <property type="entry name" value="NEK_Ser/Thr_kinase"/>
</dbReference>
<evidence type="ECO:0000256" key="1">
    <source>
        <dbReference type="ARBA" id="ARBA00012513"/>
    </source>
</evidence>
<accession>A0A6A5UEX5</accession>
<evidence type="ECO:0000256" key="3">
    <source>
        <dbReference type="ARBA" id="ARBA00022741"/>
    </source>
</evidence>
<dbReference type="PANTHER" id="PTHR43671">
    <property type="entry name" value="SERINE/THREONINE-PROTEIN KINASE NEK"/>
    <property type="match status" value="1"/>
</dbReference>
<evidence type="ECO:0000256" key="5">
    <source>
        <dbReference type="ARBA" id="ARBA00022840"/>
    </source>
</evidence>
<sequence>MPPSSAAEARRLRARIQEHLAHHVVNPRKPSYAYIPYQHVERAWSGHDVIETALHSSHLSSAQVEEIRAKLLRFLSILVYIDAHDFLDNLSQQAFKDNGTLRSRNCDLPLGEEDAPDLGAFMLRQRFLNEQYLFIPEVIHESAMVEQIDDRRRLPFESIKRNVSAGAYGTVDKIGLSPNHLKKLDGGTYPSVKYVACKRFHSQLASSRYTSKWELDNLQILKESITSHSNIRLHLAILLHQGEHLILLPWADHLDLDFFLLEGHDFLGREIYKFGLRFPNIQPSTILDDVCVQMHHIAHAIDWLHRGVTTQGSHQNKIRFAHMDLKPNNILIDNDGGPSTVGKWVLTDFGISAFKEDEDSDEVNFVSIGDYYQNHTINTVQRRDPGAYQPPEVESEQGASHGRRNDATEGSVGRRGDIWSFGCIFSEVLAFSLGQTSLVKEFRISRQGSLKNDYFYEAEDEMLKINTTYRARPAIVNWLRALPQRYTFPKRAIGCCAETIQRILIVDGSKRPRASELLNMLNHVSNHIKAARSPGYPPNCPLERPSPHLLPAPPEPASVPTRIPSIRRINSIGDQFILSDRLVNESGTGSREYFDAVNAPSHMPPRDLDFEVHPRDREDSLLDPESAKRHQGEANAGLGIFKDPFTNSTPPDPGKLFDVPRPASRESRKDLFGIVVNPKTVRKAQKPLQLGLPGGLGKAKVISFSLCPSGANVAYLTESKGLNHELHLYSIPQPHDRTKRDLVGSNWQHSAKFSLSIDVAWEHVMSSGQTVVAWGNTRDGTKQAHLSNELSRITLDASKSSWLASLLMVAVSKRGSVAFVSGKSIHYAVIEQERTAAIDHEDTIRAKEDHTFTHAEFNDDGSLLYAWEFGRPDDCLTVWRIGEDGKPVRPPDSEGSYETKQQGSPTATLTPYNTYHGCIIRAQNGVFFPSQIRSTQRGSQQTLPKKTVTLSKTIAVCMYGDHSLLVAEKGFRHTRIREHRIVGGSMHVIEENKSKAPVVVLGTSLDKGTQMRVVHSPHSEDLEIVVCGADGKVYVVPVIA</sequence>
<dbReference type="GO" id="GO:0004674">
    <property type="term" value="F:protein serine/threonine kinase activity"/>
    <property type="evidence" value="ECO:0007669"/>
    <property type="project" value="UniProtKB-EC"/>
</dbReference>
<dbReference type="EMBL" id="ML976977">
    <property type="protein sequence ID" value="KAF1963308.1"/>
    <property type="molecule type" value="Genomic_DNA"/>
</dbReference>
<name>A0A6A5UEX5_9PLEO</name>
<evidence type="ECO:0000256" key="6">
    <source>
        <dbReference type="SAM" id="MobiDB-lite"/>
    </source>
</evidence>
<keyword evidence="4 8" id="KW-0418">Kinase</keyword>
<dbReference type="EC" id="2.7.11.1" evidence="1"/>
<dbReference type="Gene3D" id="1.10.510.10">
    <property type="entry name" value="Transferase(Phosphotransferase) domain 1"/>
    <property type="match status" value="1"/>
</dbReference>
<evidence type="ECO:0000313" key="9">
    <source>
        <dbReference type="Proteomes" id="UP000800035"/>
    </source>
</evidence>
<dbReference type="SUPFAM" id="SSF56112">
    <property type="entry name" value="Protein kinase-like (PK-like)"/>
    <property type="match status" value="1"/>
</dbReference>
<reference evidence="8" key="1">
    <citation type="journal article" date="2020" name="Stud. Mycol.">
        <title>101 Dothideomycetes genomes: a test case for predicting lifestyles and emergence of pathogens.</title>
        <authorList>
            <person name="Haridas S."/>
            <person name="Albert R."/>
            <person name="Binder M."/>
            <person name="Bloem J."/>
            <person name="Labutti K."/>
            <person name="Salamov A."/>
            <person name="Andreopoulos B."/>
            <person name="Baker S."/>
            <person name="Barry K."/>
            <person name="Bills G."/>
            <person name="Bluhm B."/>
            <person name="Cannon C."/>
            <person name="Castanera R."/>
            <person name="Culley D."/>
            <person name="Daum C."/>
            <person name="Ezra D."/>
            <person name="Gonzalez J."/>
            <person name="Henrissat B."/>
            <person name="Kuo A."/>
            <person name="Liang C."/>
            <person name="Lipzen A."/>
            <person name="Lutzoni F."/>
            <person name="Magnuson J."/>
            <person name="Mondo S."/>
            <person name="Nolan M."/>
            <person name="Ohm R."/>
            <person name="Pangilinan J."/>
            <person name="Park H.-J."/>
            <person name="Ramirez L."/>
            <person name="Alfaro M."/>
            <person name="Sun H."/>
            <person name="Tritt A."/>
            <person name="Yoshinaga Y."/>
            <person name="Zwiers L.-H."/>
            <person name="Turgeon B."/>
            <person name="Goodwin S."/>
            <person name="Spatafora J."/>
            <person name="Crous P."/>
            <person name="Grigoriev I."/>
        </authorList>
    </citation>
    <scope>NUCLEOTIDE SEQUENCE</scope>
    <source>
        <strain evidence="8">CBS 675.92</strain>
    </source>
</reference>
<evidence type="ECO:0000256" key="4">
    <source>
        <dbReference type="ARBA" id="ARBA00022777"/>
    </source>
</evidence>
<dbReference type="PROSITE" id="PS50011">
    <property type="entry name" value="PROTEIN_KINASE_DOM"/>
    <property type="match status" value="1"/>
</dbReference>
<keyword evidence="2" id="KW-0808">Transferase</keyword>
<dbReference type="AlphaFoldDB" id="A0A6A5UEX5"/>
<dbReference type="OrthoDB" id="5986190at2759"/>
<feature type="domain" description="Protein kinase" evidence="7">
    <location>
        <begin position="157"/>
        <end position="526"/>
    </location>
</feature>
<feature type="region of interest" description="Disordered" evidence="6">
    <location>
        <begin position="886"/>
        <end position="908"/>
    </location>
</feature>
<keyword evidence="3" id="KW-0547">Nucleotide-binding</keyword>
<gene>
    <name evidence="8" type="ORF">CC80DRAFT_459899</name>
</gene>
<evidence type="ECO:0000259" key="7">
    <source>
        <dbReference type="PROSITE" id="PS50011"/>
    </source>
</evidence>
<dbReference type="InterPro" id="IPR008271">
    <property type="entry name" value="Ser/Thr_kinase_AS"/>
</dbReference>
<feature type="compositionally biased region" description="Polar residues" evidence="6">
    <location>
        <begin position="896"/>
        <end position="908"/>
    </location>
</feature>
<dbReference type="GO" id="GO:0005524">
    <property type="term" value="F:ATP binding"/>
    <property type="evidence" value="ECO:0007669"/>
    <property type="project" value="UniProtKB-KW"/>
</dbReference>
<dbReference type="Pfam" id="PF00069">
    <property type="entry name" value="Pkinase"/>
    <property type="match status" value="1"/>
</dbReference>
<protein>
    <recommendedName>
        <fullName evidence="1">non-specific serine/threonine protein kinase</fullName>
        <ecNumber evidence="1">2.7.11.1</ecNumber>
    </recommendedName>
</protein>
<feature type="region of interest" description="Disordered" evidence="6">
    <location>
        <begin position="638"/>
        <end position="661"/>
    </location>
</feature>
<dbReference type="InterPro" id="IPR011009">
    <property type="entry name" value="Kinase-like_dom_sf"/>
</dbReference>
<dbReference type="PROSITE" id="PS00108">
    <property type="entry name" value="PROTEIN_KINASE_ST"/>
    <property type="match status" value="1"/>
</dbReference>
<dbReference type="InterPro" id="IPR000719">
    <property type="entry name" value="Prot_kinase_dom"/>
</dbReference>
<keyword evidence="5" id="KW-0067">ATP-binding</keyword>
<dbReference type="SMART" id="SM00220">
    <property type="entry name" value="S_TKc"/>
    <property type="match status" value="1"/>
</dbReference>